<dbReference type="Proteomes" id="UP001596410">
    <property type="component" value="Unassembled WGS sequence"/>
</dbReference>
<protein>
    <submittedName>
        <fullName evidence="2">Uncharacterized protein</fullName>
    </submittedName>
</protein>
<evidence type="ECO:0000313" key="3">
    <source>
        <dbReference type="Proteomes" id="UP001596410"/>
    </source>
</evidence>
<organism evidence="2 3">
    <name type="scientific">Halobacillus seohaensis</name>
    <dbReference type="NCBI Taxonomy" id="447421"/>
    <lineage>
        <taxon>Bacteria</taxon>
        <taxon>Bacillati</taxon>
        <taxon>Bacillota</taxon>
        <taxon>Bacilli</taxon>
        <taxon>Bacillales</taxon>
        <taxon>Bacillaceae</taxon>
        <taxon>Halobacillus</taxon>
    </lineage>
</organism>
<feature type="transmembrane region" description="Helical" evidence="1">
    <location>
        <begin position="94"/>
        <end position="111"/>
    </location>
</feature>
<dbReference type="EMBL" id="JBHSZV010000020">
    <property type="protein sequence ID" value="MFC7061972.1"/>
    <property type="molecule type" value="Genomic_DNA"/>
</dbReference>
<keyword evidence="1" id="KW-1133">Transmembrane helix</keyword>
<evidence type="ECO:0000313" key="2">
    <source>
        <dbReference type="EMBL" id="MFC7061972.1"/>
    </source>
</evidence>
<feature type="transmembrane region" description="Helical" evidence="1">
    <location>
        <begin position="38"/>
        <end position="56"/>
    </location>
</feature>
<feature type="transmembrane region" description="Helical" evidence="1">
    <location>
        <begin position="14"/>
        <end position="32"/>
    </location>
</feature>
<keyword evidence="1" id="KW-0472">Membrane</keyword>
<name>A0ABW2EL74_9BACI</name>
<keyword evidence="1" id="KW-0812">Transmembrane</keyword>
<feature type="transmembrane region" description="Helical" evidence="1">
    <location>
        <begin position="123"/>
        <end position="142"/>
    </location>
</feature>
<keyword evidence="3" id="KW-1185">Reference proteome</keyword>
<evidence type="ECO:0000256" key="1">
    <source>
        <dbReference type="SAM" id="Phobius"/>
    </source>
</evidence>
<reference evidence="3" key="1">
    <citation type="journal article" date="2019" name="Int. J. Syst. Evol. Microbiol.">
        <title>The Global Catalogue of Microorganisms (GCM) 10K type strain sequencing project: providing services to taxonomists for standard genome sequencing and annotation.</title>
        <authorList>
            <consortium name="The Broad Institute Genomics Platform"/>
            <consortium name="The Broad Institute Genome Sequencing Center for Infectious Disease"/>
            <person name="Wu L."/>
            <person name="Ma J."/>
        </authorList>
    </citation>
    <scope>NUCLEOTIDE SEQUENCE [LARGE SCALE GENOMIC DNA]</scope>
    <source>
        <strain evidence="3">CGMCC 4.1621</strain>
    </source>
</reference>
<dbReference type="RefSeq" id="WP_204709747.1">
    <property type="nucleotide sequence ID" value="NZ_JBHSZV010000020.1"/>
</dbReference>
<feature type="transmembrane region" description="Helical" evidence="1">
    <location>
        <begin position="163"/>
        <end position="187"/>
    </location>
</feature>
<comment type="caution">
    <text evidence="2">The sequence shown here is derived from an EMBL/GenBank/DDBJ whole genome shotgun (WGS) entry which is preliminary data.</text>
</comment>
<proteinExistence type="predicted"/>
<accession>A0ABW2EL74</accession>
<sequence length="190" mass="22182">MVATEITKMRKKQFLVVNVLFILSMVIFFLILNGLAITFPQVFMASGVFLLLQSFYELSKRDSTSSLFPFFTRIERYEQKKLGSEWKIKKRTSLGWNFFLSGIMFLQAFWTRKSNGEFVIEPQILLVLCLVFILIINGSLYFHIRRVDNWDNPRDLKRFTRKFNILGIAVGLIIALVLVSLLVFYIVTTT</sequence>
<gene>
    <name evidence="2" type="ORF">ACFQIC_08880</name>
</gene>